<comment type="caution">
    <text evidence="1">The sequence shown here is derived from an EMBL/GenBank/DDBJ whole genome shotgun (WGS) entry which is preliminary data.</text>
</comment>
<reference evidence="1" key="2">
    <citation type="submission" date="2020-09" db="EMBL/GenBank/DDBJ databases">
        <authorList>
            <person name="Sun Q."/>
            <person name="Ohkuma M."/>
        </authorList>
    </citation>
    <scope>NUCLEOTIDE SEQUENCE</scope>
    <source>
        <strain evidence="1">JCM 14719</strain>
    </source>
</reference>
<organism evidence="1 2">
    <name type="scientific">Calditerricola satsumensis</name>
    <dbReference type="NCBI Taxonomy" id="373054"/>
    <lineage>
        <taxon>Bacteria</taxon>
        <taxon>Bacillati</taxon>
        <taxon>Bacillota</taxon>
        <taxon>Bacilli</taxon>
        <taxon>Bacillales</taxon>
        <taxon>Bacillaceae</taxon>
        <taxon>Calditerricola</taxon>
    </lineage>
</organism>
<name>A0A8J3B970_9BACI</name>
<dbReference type="Proteomes" id="UP000637720">
    <property type="component" value="Unassembled WGS sequence"/>
</dbReference>
<gene>
    <name evidence="1" type="ORF">GCM10007043_18480</name>
</gene>
<evidence type="ECO:0008006" key="3">
    <source>
        <dbReference type="Google" id="ProtNLM"/>
    </source>
</evidence>
<dbReference type="InterPro" id="IPR025622">
    <property type="entry name" value="YqzE"/>
</dbReference>
<dbReference type="AlphaFoldDB" id="A0A8J3B970"/>
<proteinExistence type="predicted"/>
<dbReference type="Pfam" id="PF14038">
    <property type="entry name" value="YqzE"/>
    <property type="match status" value="1"/>
</dbReference>
<protein>
    <recommendedName>
        <fullName evidence="3">YqzE family protein</fullName>
    </recommendedName>
</protein>
<accession>A0A8J3B970</accession>
<keyword evidence="2" id="KW-1185">Reference proteome</keyword>
<dbReference type="RefSeq" id="WP_083462929.1">
    <property type="nucleotide sequence ID" value="NZ_BMOF01000042.1"/>
</dbReference>
<sequence>MNVVQELIKFLTQRFVQYLEMPREERRRRRQVKEPWTVRWFGMIPLSLRMLIRR</sequence>
<evidence type="ECO:0000313" key="1">
    <source>
        <dbReference type="EMBL" id="GGK04737.1"/>
    </source>
</evidence>
<dbReference type="EMBL" id="BMOF01000042">
    <property type="protein sequence ID" value="GGK04737.1"/>
    <property type="molecule type" value="Genomic_DNA"/>
</dbReference>
<evidence type="ECO:0000313" key="2">
    <source>
        <dbReference type="Proteomes" id="UP000637720"/>
    </source>
</evidence>
<reference evidence="1" key="1">
    <citation type="journal article" date="2014" name="Int. J. Syst. Evol. Microbiol.">
        <title>Complete genome sequence of Corynebacterium casei LMG S-19264T (=DSM 44701T), isolated from a smear-ripened cheese.</title>
        <authorList>
            <consortium name="US DOE Joint Genome Institute (JGI-PGF)"/>
            <person name="Walter F."/>
            <person name="Albersmeier A."/>
            <person name="Kalinowski J."/>
            <person name="Ruckert C."/>
        </authorList>
    </citation>
    <scope>NUCLEOTIDE SEQUENCE</scope>
    <source>
        <strain evidence="1">JCM 14719</strain>
    </source>
</reference>